<gene>
    <name evidence="4" type="ORF">ENJ10_12055</name>
</gene>
<evidence type="ECO:0000256" key="2">
    <source>
        <dbReference type="RuleBase" id="RU003616"/>
    </source>
</evidence>
<dbReference type="CDD" id="cd06464">
    <property type="entry name" value="ACD_sHsps-like"/>
    <property type="match status" value="1"/>
</dbReference>
<dbReference type="InterPro" id="IPR031107">
    <property type="entry name" value="Small_HSP"/>
</dbReference>
<name>A0A7V1PVE5_CALAY</name>
<protein>
    <submittedName>
        <fullName evidence="4">Hsp20/alpha crystallin family protein</fullName>
    </submittedName>
</protein>
<sequence length="145" mass="17012">MLVKWNPRRSLLNINDDLDRMFEEFMSTRMLEPTTMEISPRVNVEENDNEWILTAELPGVTKDDIELNFRDNILTLSGEKKIEKEDKKKNYHHIERSYGRFSRSFAINSSIVTDKIEAKFKDGILTVVLPKAEEEKPKLIDIKVK</sequence>
<evidence type="ECO:0000313" key="4">
    <source>
        <dbReference type="EMBL" id="HED11415.1"/>
    </source>
</evidence>
<accession>A0A7V1PVE5</accession>
<dbReference type="PANTHER" id="PTHR11527">
    <property type="entry name" value="HEAT-SHOCK PROTEIN 20 FAMILY MEMBER"/>
    <property type="match status" value="1"/>
</dbReference>
<comment type="similarity">
    <text evidence="1 2">Belongs to the small heat shock protein (HSP20) family.</text>
</comment>
<dbReference type="InterPro" id="IPR008978">
    <property type="entry name" value="HSP20-like_chaperone"/>
</dbReference>
<organism evidence="4">
    <name type="scientific">Caldithrix abyssi</name>
    <dbReference type="NCBI Taxonomy" id="187145"/>
    <lineage>
        <taxon>Bacteria</taxon>
        <taxon>Pseudomonadati</taxon>
        <taxon>Calditrichota</taxon>
        <taxon>Calditrichia</taxon>
        <taxon>Calditrichales</taxon>
        <taxon>Calditrichaceae</taxon>
        <taxon>Caldithrix</taxon>
    </lineage>
</organism>
<dbReference type="PROSITE" id="PS01031">
    <property type="entry name" value="SHSP"/>
    <property type="match status" value="1"/>
</dbReference>
<proteinExistence type="inferred from homology"/>
<dbReference type="EMBL" id="DRLD01000336">
    <property type="protein sequence ID" value="HED11415.1"/>
    <property type="molecule type" value="Genomic_DNA"/>
</dbReference>
<dbReference type="InterPro" id="IPR002068">
    <property type="entry name" value="A-crystallin/Hsp20_dom"/>
</dbReference>
<dbReference type="AlphaFoldDB" id="A0A7V1PVE5"/>
<dbReference type="Proteomes" id="UP000886005">
    <property type="component" value="Unassembled WGS sequence"/>
</dbReference>
<feature type="domain" description="SHSP" evidence="3">
    <location>
        <begin position="33"/>
        <end position="145"/>
    </location>
</feature>
<comment type="caution">
    <text evidence="4">The sequence shown here is derived from an EMBL/GenBank/DDBJ whole genome shotgun (WGS) entry which is preliminary data.</text>
</comment>
<evidence type="ECO:0000256" key="1">
    <source>
        <dbReference type="PROSITE-ProRule" id="PRU00285"/>
    </source>
</evidence>
<dbReference type="Gene3D" id="2.60.40.790">
    <property type="match status" value="1"/>
</dbReference>
<evidence type="ECO:0000259" key="3">
    <source>
        <dbReference type="PROSITE" id="PS01031"/>
    </source>
</evidence>
<reference evidence="4" key="1">
    <citation type="journal article" date="2020" name="mSystems">
        <title>Genome- and Community-Level Interaction Insights into Carbon Utilization and Element Cycling Functions of Hydrothermarchaeota in Hydrothermal Sediment.</title>
        <authorList>
            <person name="Zhou Z."/>
            <person name="Liu Y."/>
            <person name="Xu W."/>
            <person name="Pan J."/>
            <person name="Luo Z.H."/>
            <person name="Li M."/>
        </authorList>
    </citation>
    <scope>NUCLEOTIDE SEQUENCE [LARGE SCALE GENOMIC DNA]</scope>
    <source>
        <strain evidence="4">HyVt-456</strain>
    </source>
</reference>
<dbReference type="SUPFAM" id="SSF49764">
    <property type="entry name" value="HSP20-like chaperones"/>
    <property type="match status" value="1"/>
</dbReference>
<dbReference type="Pfam" id="PF00011">
    <property type="entry name" value="HSP20"/>
    <property type="match status" value="1"/>
</dbReference>